<feature type="region of interest" description="Disordered" evidence="1">
    <location>
        <begin position="317"/>
        <end position="336"/>
    </location>
</feature>
<feature type="region of interest" description="Disordered" evidence="1">
    <location>
        <begin position="1"/>
        <end position="114"/>
    </location>
</feature>
<feature type="compositionally biased region" description="Pro residues" evidence="1">
    <location>
        <begin position="8"/>
        <end position="18"/>
    </location>
</feature>
<organism evidence="2 3">
    <name type="scientific">Petrolisthes manimaculis</name>
    <dbReference type="NCBI Taxonomy" id="1843537"/>
    <lineage>
        <taxon>Eukaryota</taxon>
        <taxon>Metazoa</taxon>
        <taxon>Ecdysozoa</taxon>
        <taxon>Arthropoda</taxon>
        <taxon>Crustacea</taxon>
        <taxon>Multicrustacea</taxon>
        <taxon>Malacostraca</taxon>
        <taxon>Eumalacostraca</taxon>
        <taxon>Eucarida</taxon>
        <taxon>Decapoda</taxon>
        <taxon>Pleocyemata</taxon>
        <taxon>Anomura</taxon>
        <taxon>Galatheoidea</taxon>
        <taxon>Porcellanidae</taxon>
        <taxon>Petrolisthes</taxon>
    </lineage>
</organism>
<feature type="compositionally biased region" description="Low complexity" evidence="1">
    <location>
        <begin position="809"/>
        <end position="831"/>
    </location>
</feature>
<feature type="compositionally biased region" description="Basic and acidic residues" evidence="1">
    <location>
        <begin position="449"/>
        <end position="464"/>
    </location>
</feature>
<keyword evidence="3" id="KW-1185">Reference proteome</keyword>
<feature type="compositionally biased region" description="Low complexity" evidence="1">
    <location>
        <begin position="19"/>
        <end position="57"/>
    </location>
</feature>
<gene>
    <name evidence="2" type="ORF">Pmani_023141</name>
</gene>
<dbReference type="EMBL" id="JAWZYT010002358">
    <property type="protein sequence ID" value="KAK4304944.1"/>
    <property type="molecule type" value="Genomic_DNA"/>
</dbReference>
<comment type="caution">
    <text evidence="2">The sequence shown here is derived from an EMBL/GenBank/DDBJ whole genome shotgun (WGS) entry which is preliminary data.</text>
</comment>
<feature type="compositionally biased region" description="Basic and acidic residues" evidence="1">
    <location>
        <begin position="318"/>
        <end position="336"/>
    </location>
</feature>
<dbReference type="Proteomes" id="UP001292094">
    <property type="component" value="Unassembled WGS sequence"/>
</dbReference>
<feature type="region of interest" description="Disordered" evidence="1">
    <location>
        <begin position="409"/>
        <end position="510"/>
    </location>
</feature>
<feature type="compositionally biased region" description="Basic and acidic residues" evidence="1">
    <location>
        <begin position="737"/>
        <end position="746"/>
    </location>
</feature>
<feature type="compositionally biased region" description="Polar residues" evidence="1">
    <location>
        <begin position="750"/>
        <end position="763"/>
    </location>
</feature>
<feature type="compositionally biased region" description="Pro residues" evidence="1">
    <location>
        <begin position="232"/>
        <end position="242"/>
    </location>
</feature>
<feature type="compositionally biased region" description="Basic residues" evidence="1">
    <location>
        <begin position="174"/>
        <end position="192"/>
    </location>
</feature>
<feature type="compositionally biased region" description="Low complexity" evidence="1">
    <location>
        <begin position="87"/>
        <end position="103"/>
    </location>
</feature>
<dbReference type="AlphaFoldDB" id="A0AAE1PAJ0"/>
<evidence type="ECO:0000313" key="2">
    <source>
        <dbReference type="EMBL" id="KAK4304944.1"/>
    </source>
</evidence>
<dbReference type="GO" id="GO:0000981">
    <property type="term" value="F:DNA-binding transcription factor activity, RNA polymerase II-specific"/>
    <property type="evidence" value="ECO:0007669"/>
    <property type="project" value="TreeGrafter"/>
</dbReference>
<reference evidence="2" key="1">
    <citation type="submission" date="2023-11" db="EMBL/GenBank/DDBJ databases">
        <title>Genome assemblies of two species of porcelain crab, Petrolisthes cinctipes and Petrolisthes manimaculis (Anomura: Porcellanidae).</title>
        <authorList>
            <person name="Angst P."/>
        </authorList>
    </citation>
    <scope>NUCLEOTIDE SEQUENCE</scope>
    <source>
        <strain evidence="2">PB745_02</strain>
        <tissue evidence="2">Gill</tissue>
    </source>
</reference>
<dbReference type="GO" id="GO:0042594">
    <property type="term" value="P:response to starvation"/>
    <property type="evidence" value="ECO:0007669"/>
    <property type="project" value="TreeGrafter"/>
</dbReference>
<evidence type="ECO:0000313" key="3">
    <source>
        <dbReference type="Proteomes" id="UP001292094"/>
    </source>
</evidence>
<feature type="region of interest" description="Disordered" evidence="1">
    <location>
        <begin position="633"/>
        <end position="856"/>
    </location>
</feature>
<name>A0AAE1PAJ0_9EUCA</name>
<feature type="region of interest" description="Disordered" evidence="1">
    <location>
        <begin position="149"/>
        <end position="244"/>
    </location>
</feature>
<proteinExistence type="predicted"/>
<dbReference type="GO" id="GO:0005634">
    <property type="term" value="C:nucleus"/>
    <property type="evidence" value="ECO:0007669"/>
    <property type="project" value="TreeGrafter"/>
</dbReference>
<feature type="compositionally biased region" description="Polar residues" evidence="1">
    <location>
        <begin position="419"/>
        <end position="433"/>
    </location>
</feature>
<dbReference type="GO" id="GO:0000987">
    <property type="term" value="F:cis-regulatory region sequence-specific DNA binding"/>
    <property type="evidence" value="ECO:0007669"/>
    <property type="project" value="TreeGrafter"/>
</dbReference>
<feature type="compositionally biased region" description="Polar residues" evidence="1">
    <location>
        <begin position="785"/>
        <end position="796"/>
    </location>
</feature>
<feature type="compositionally biased region" description="Low complexity" evidence="1">
    <location>
        <begin position="679"/>
        <end position="698"/>
    </location>
</feature>
<dbReference type="PANTHER" id="PTHR14596">
    <property type="entry name" value="ZINC FINGER PROTEIN"/>
    <property type="match status" value="1"/>
</dbReference>
<feature type="compositionally biased region" description="Polar residues" evidence="1">
    <location>
        <begin position="708"/>
        <end position="717"/>
    </location>
</feature>
<sequence length="856" mass="93343">MSSLPCPTYTPPVPPPPSSLTTTPNTTTTNTHNNTPSTIISSTSTNTPSSSSSSSAPHDPPIVRPAPRCSPTKTLASAPIRPGGSMGKSSSSSAAEHLLSSGGEDTRWTSVEPDLPLGSAEDELWQLLDVIQRKGTRLRHDLDRAERIERERLVHPSSGAPLSTPSPASDPLVQHHHHHMPLHHHQQHHQHQHMQQQQQPPPHLEYRDAWPHSLPGPTLGHSYPSRTHQLLLPPPPPPPPPMGVALEAEAWAAVERLRQDRQYLAGRVSWAEAEAAASHQRLLDLHTQLVALAGDKRRLEDQVRALCLHTTTTNTQHTLDHNNTHTSDERTHSHTHPKDVHLQFVKSNGVRDGAGGIVHSVMGGVNTVHIATDHTTHTTHTLATGKPPRRPAPTVTVSVGGGGGFGVCDGGVLEDPHRGNTNRPTRSSSSVRLNTDRGEVILPRVLKVPIKDRTPRTKDRDHENNTNNNKNNNNKEEEDAGRVGGTRSSNNKGGEQGTGVGGGTRGSDRVVIERERRPGRADGGWSMPVSLLKGGAKVKVPPNKQRISAILREKDVIELQRQLLTTVMEAEVLRKQVETAGEKWESKAGEWEAQHRASLATITALRDQNQALKTKVDVGEEVCVSVKPVMSEVSTMTDHLEGRSEHDDDEDEEEASHRVHQGPNVKYDVVIHQDPPPRRQSTTTTTQQQHTTASSSQHQHTHTRRESGQNSSPQQSTPPRPDHPPPPRKAGLAGVEKPPRRTREVRSAPSPGTHSSHRGSPTGDNHGGRDSLGRGGNGTRLRPSLSHTGRGTTPTAVQPKQQQQHRPKQTQQQPPGEQQQQQQQQQEQQEQVSDRTRVPRHGAANKAVTTAGGGVQ</sequence>
<evidence type="ECO:0000256" key="1">
    <source>
        <dbReference type="SAM" id="MobiDB-lite"/>
    </source>
</evidence>
<feature type="compositionally biased region" description="Gly residues" evidence="1">
    <location>
        <begin position="494"/>
        <end position="505"/>
    </location>
</feature>
<dbReference type="PANTHER" id="PTHR14596:SF72">
    <property type="entry name" value="ZINC FINGER PROTEIN MSN2-RELATED"/>
    <property type="match status" value="1"/>
</dbReference>
<accession>A0AAE1PAJ0</accession>
<protein>
    <submittedName>
        <fullName evidence="2">Uncharacterized protein</fullName>
    </submittedName>
</protein>